<reference evidence="2 3" key="1">
    <citation type="submission" date="2022-04" db="EMBL/GenBank/DDBJ databases">
        <title>Genome draft of Actinomadura sp. ATCC 31491.</title>
        <authorList>
            <person name="Shi X."/>
            <person name="Du Y."/>
        </authorList>
    </citation>
    <scope>NUCLEOTIDE SEQUENCE [LARGE SCALE GENOMIC DNA]</scope>
    <source>
        <strain evidence="2 3">ATCC 31491</strain>
    </source>
</reference>
<name>A0ABT0G573_9ACTN</name>
<dbReference type="CDD" id="cd06127">
    <property type="entry name" value="DEDDh"/>
    <property type="match status" value="1"/>
</dbReference>
<keyword evidence="3" id="KW-1185">Reference proteome</keyword>
<evidence type="ECO:0000259" key="1">
    <source>
        <dbReference type="SMART" id="SM00479"/>
    </source>
</evidence>
<sequence length="274" mass="30666">MTPWPLSRLSAFDLETTGTDPEEALIVEAYLGYIGGGLATIDHKPLLAAVECPEEASKIHGYTSAYLAEHGQPAEVVVEHTAVRVAEAINQRVPLVGHNIVYDLTVLDRECRRHGYPTVEECTGGVIGPVIDTKLLSKQVDPWRRRVSEEQGAHALKTCAEVFKVEWSDDDAHGARYDALISARVAYKIGFYAFHPDKRPRLSGWKDERWRFDALAVDLPELFARQKQWAAEQALSYQEYLRSPKAKEQQDPNAVISTAWPVTPFADERAEAAR</sequence>
<gene>
    <name evidence="2" type="ORF">MF672_039045</name>
</gene>
<evidence type="ECO:0000313" key="3">
    <source>
        <dbReference type="Proteomes" id="UP001317259"/>
    </source>
</evidence>
<dbReference type="SMART" id="SM00479">
    <property type="entry name" value="EXOIII"/>
    <property type="match status" value="1"/>
</dbReference>
<protein>
    <recommendedName>
        <fullName evidence="1">Exonuclease domain-containing protein</fullName>
    </recommendedName>
</protein>
<dbReference type="InterPro" id="IPR036397">
    <property type="entry name" value="RNaseH_sf"/>
</dbReference>
<evidence type="ECO:0000313" key="2">
    <source>
        <dbReference type="EMBL" id="MCK2219752.1"/>
    </source>
</evidence>
<organism evidence="2 3">
    <name type="scientific">Actinomadura luzonensis</name>
    <dbReference type="NCBI Taxonomy" id="2805427"/>
    <lineage>
        <taxon>Bacteria</taxon>
        <taxon>Bacillati</taxon>
        <taxon>Actinomycetota</taxon>
        <taxon>Actinomycetes</taxon>
        <taxon>Streptosporangiales</taxon>
        <taxon>Thermomonosporaceae</taxon>
        <taxon>Actinomadura</taxon>
    </lineage>
</organism>
<dbReference type="Gene3D" id="3.30.420.10">
    <property type="entry name" value="Ribonuclease H-like superfamily/Ribonuclease H"/>
    <property type="match status" value="1"/>
</dbReference>
<dbReference type="SUPFAM" id="SSF53098">
    <property type="entry name" value="Ribonuclease H-like"/>
    <property type="match status" value="1"/>
</dbReference>
<dbReference type="RefSeq" id="WP_242375275.1">
    <property type="nucleotide sequence ID" value="NZ_JAKRKC020000002.1"/>
</dbReference>
<dbReference type="EMBL" id="JAKRKC020000002">
    <property type="protein sequence ID" value="MCK2219752.1"/>
    <property type="molecule type" value="Genomic_DNA"/>
</dbReference>
<feature type="domain" description="Exonuclease" evidence="1">
    <location>
        <begin position="8"/>
        <end position="195"/>
    </location>
</feature>
<dbReference type="Pfam" id="PF00929">
    <property type="entry name" value="RNase_T"/>
    <property type="match status" value="1"/>
</dbReference>
<comment type="caution">
    <text evidence="2">The sequence shown here is derived from an EMBL/GenBank/DDBJ whole genome shotgun (WGS) entry which is preliminary data.</text>
</comment>
<dbReference type="Proteomes" id="UP001317259">
    <property type="component" value="Unassembled WGS sequence"/>
</dbReference>
<proteinExistence type="predicted"/>
<dbReference type="InterPro" id="IPR012337">
    <property type="entry name" value="RNaseH-like_sf"/>
</dbReference>
<dbReference type="InterPro" id="IPR013520">
    <property type="entry name" value="Ribonucl_H"/>
</dbReference>
<accession>A0ABT0G573</accession>